<dbReference type="AlphaFoldDB" id="A0A9W7SZ24"/>
<reference evidence="2 3" key="2">
    <citation type="journal article" date="2021" name="Curr. Genet.">
        <title>Genetic response to nitrogen starvation in the aggressive Eucalyptus foliar pathogen Teratosphaeria destructans.</title>
        <authorList>
            <person name="Havenga M."/>
            <person name="Wingfield B.D."/>
            <person name="Wingfield M.J."/>
            <person name="Dreyer L.L."/>
            <person name="Roets F."/>
            <person name="Aylward J."/>
        </authorList>
    </citation>
    <scope>NUCLEOTIDE SEQUENCE [LARGE SCALE GENOMIC DNA]</scope>
    <source>
        <strain evidence="2">CMW44962</strain>
    </source>
</reference>
<dbReference type="EMBL" id="RIBY02000446">
    <property type="protein sequence ID" value="KAH9842171.1"/>
    <property type="molecule type" value="Genomic_DNA"/>
</dbReference>
<feature type="region of interest" description="Disordered" evidence="1">
    <location>
        <begin position="42"/>
        <end position="61"/>
    </location>
</feature>
<keyword evidence="3" id="KW-1185">Reference proteome</keyword>
<comment type="caution">
    <text evidence="2">The sequence shown here is derived from an EMBL/GenBank/DDBJ whole genome shotgun (WGS) entry which is preliminary data.</text>
</comment>
<feature type="compositionally biased region" description="Basic and acidic residues" evidence="1">
    <location>
        <begin position="49"/>
        <end position="61"/>
    </location>
</feature>
<proteinExistence type="predicted"/>
<sequence>MPEGPQKFRGNSRRSAKQHVAAWNCQLESYAIGEDIVAAPQGGSQVAEELDHRKRPQPERC</sequence>
<protein>
    <submittedName>
        <fullName evidence="2">Uncharacterized protein</fullName>
    </submittedName>
</protein>
<evidence type="ECO:0000313" key="3">
    <source>
        <dbReference type="Proteomes" id="UP001138500"/>
    </source>
</evidence>
<evidence type="ECO:0000256" key="1">
    <source>
        <dbReference type="SAM" id="MobiDB-lite"/>
    </source>
</evidence>
<gene>
    <name evidence="2" type="ORF">Tdes44962_MAKER01549</name>
</gene>
<reference evidence="2 3" key="1">
    <citation type="journal article" date="2018" name="IMA Fungus">
        <title>IMA Genome-F 10: Nine draft genome sequences of Claviceps purpurea s.lat., including C. arundinis, C. humidiphila, and C. cf. spartinae, pseudomolecules for the pitch canker pathogen Fusarium circinatum, draft genome of Davidsoniella eucalypti, Grosmannia galeiformis, Quambalaria eucalypti, and Teratosphaeria destructans.</title>
        <authorList>
            <person name="Wingfield B.D."/>
            <person name="Liu M."/>
            <person name="Nguyen H.D."/>
            <person name="Lane F.A."/>
            <person name="Morgan S.W."/>
            <person name="De Vos L."/>
            <person name="Wilken P.M."/>
            <person name="Duong T.A."/>
            <person name="Aylward J."/>
            <person name="Coetzee M.P."/>
            <person name="Dadej K."/>
            <person name="De Beer Z.W."/>
            <person name="Findlay W."/>
            <person name="Havenga M."/>
            <person name="Kolarik M."/>
            <person name="Menzies J.G."/>
            <person name="Naidoo K."/>
            <person name="Pochopski O."/>
            <person name="Shoukouhi P."/>
            <person name="Santana Q.C."/>
            <person name="Seifert K.A."/>
            <person name="Soal N."/>
            <person name="Steenkamp E.T."/>
            <person name="Tatham C.T."/>
            <person name="van der Nest M.A."/>
            <person name="Wingfield M.J."/>
        </authorList>
    </citation>
    <scope>NUCLEOTIDE SEQUENCE [LARGE SCALE GENOMIC DNA]</scope>
    <source>
        <strain evidence="2">CMW44962</strain>
    </source>
</reference>
<organism evidence="2 3">
    <name type="scientific">Teratosphaeria destructans</name>
    <dbReference type="NCBI Taxonomy" id="418781"/>
    <lineage>
        <taxon>Eukaryota</taxon>
        <taxon>Fungi</taxon>
        <taxon>Dikarya</taxon>
        <taxon>Ascomycota</taxon>
        <taxon>Pezizomycotina</taxon>
        <taxon>Dothideomycetes</taxon>
        <taxon>Dothideomycetidae</taxon>
        <taxon>Mycosphaerellales</taxon>
        <taxon>Teratosphaeriaceae</taxon>
        <taxon>Teratosphaeria</taxon>
    </lineage>
</organism>
<name>A0A9W7SZ24_9PEZI</name>
<evidence type="ECO:0000313" key="2">
    <source>
        <dbReference type="EMBL" id="KAH9842171.1"/>
    </source>
</evidence>
<dbReference type="Proteomes" id="UP001138500">
    <property type="component" value="Unassembled WGS sequence"/>
</dbReference>
<accession>A0A9W7SZ24</accession>